<dbReference type="Gene3D" id="3.20.20.240">
    <property type="entry name" value="Methylmalonyl-CoA mutase"/>
    <property type="match status" value="1"/>
</dbReference>
<dbReference type="InterPro" id="IPR016176">
    <property type="entry name" value="Cbl-dep_enz_cat"/>
</dbReference>
<evidence type="ECO:0000256" key="4">
    <source>
        <dbReference type="ARBA" id="ARBA00023235"/>
    </source>
</evidence>
<dbReference type="RefSeq" id="WP_109618796.1">
    <property type="nucleotide sequence ID" value="NZ_QGDO01000003.1"/>
</dbReference>
<dbReference type="GO" id="GO:0046872">
    <property type="term" value="F:metal ion binding"/>
    <property type="evidence" value="ECO:0007669"/>
    <property type="project" value="InterPro"/>
</dbReference>
<evidence type="ECO:0000256" key="2">
    <source>
        <dbReference type="ARBA" id="ARBA00008465"/>
    </source>
</evidence>
<name>A0A315ZXQ3_SEDFL</name>
<comment type="similarity">
    <text evidence="2">Belongs to the methylmalonyl-CoA mutase family.</text>
</comment>
<dbReference type="InterPro" id="IPR006099">
    <property type="entry name" value="MeMalonylCoA_mutase_a/b_cat"/>
</dbReference>
<reference evidence="7 8" key="1">
    <citation type="submission" date="2018-03" db="EMBL/GenBank/DDBJ databases">
        <title>Genomic Encyclopedia of Archaeal and Bacterial Type Strains, Phase II (KMG-II): from individual species to whole genera.</title>
        <authorList>
            <person name="Goeker M."/>
        </authorList>
    </citation>
    <scope>NUCLEOTIDE SEQUENCE [LARGE SCALE GENOMIC DNA]</scope>
    <source>
        <strain evidence="7 8">DSM 28229</strain>
    </source>
</reference>
<evidence type="ECO:0000256" key="5">
    <source>
        <dbReference type="ARBA" id="ARBA00023285"/>
    </source>
</evidence>
<evidence type="ECO:0000256" key="3">
    <source>
        <dbReference type="ARBA" id="ARBA00022628"/>
    </source>
</evidence>
<dbReference type="EMBL" id="QGDO01000003">
    <property type="protein sequence ID" value="PWJ42127.1"/>
    <property type="molecule type" value="Genomic_DNA"/>
</dbReference>
<evidence type="ECO:0000256" key="1">
    <source>
        <dbReference type="ARBA" id="ARBA00001922"/>
    </source>
</evidence>
<dbReference type="Gene3D" id="3.40.50.280">
    <property type="entry name" value="Cobalamin-binding domain"/>
    <property type="match status" value="1"/>
</dbReference>
<dbReference type="OrthoDB" id="9762378at2"/>
<dbReference type="Pfam" id="PF01642">
    <property type="entry name" value="MM_CoA_mutase"/>
    <property type="match status" value="1"/>
</dbReference>
<evidence type="ECO:0000259" key="6">
    <source>
        <dbReference type="Pfam" id="PF01642"/>
    </source>
</evidence>
<dbReference type="AlphaFoldDB" id="A0A315ZXQ3"/>
<keyword evidence="8" id="KW-1185">Reference proteome</keyword>
<evidence type="ECO:0000313" key="7">
    <source>
        <dbReference type="EMBL" id="PWJ42127.1"/>
    </source>
</evidence>
<keyword evidence="4" id="KW-0413">Isomerase</keyword>
<dbReference type="SUPFAM" id="SSF51703">
    <property type="entry name" value="Cobalamin (vitamin B12)-dependent enzymes"/>
    <property type="match status" value="1"/>
</dbReference>
<dbReference type="GO" id="GO:0031419">
    <property type="term" value="F:cobalamin binding"/>
    <property type="evidence" value="ECO:0007669"/>
    <property type="project" value="UniProtKB-KW"/>
</dbReference>
<dbReference type="PANTHER" id="PTHR48101:SF1">
    <property type="entry name" value="METHYLMALONYL-COA MUTASE, LARGE SUBUNIT"/>
    <property type="match status" value="1"/>
</dbReference>
<gene>
    <name evidence="7" type="ORF">BC781_103377</name>
</gene>
<evidence type="ECO:0000313" key="8">
    <source>
        <dbReference type="Proteomes" id="UP000245535"/>
    </source>
</evidence>
<dbReference type="PANTHER" id="PTHR48101">
    <property type="entry name" value="METHYLMALONYL-COA MUTASE, MITOCHONDRIAL-RELATED"/>
    <property type="match status" value="1"/>
</dbReference>
<dbReference type="InterPro" id="IPR036724">
    <property type="entry name" value="Cobalamin-bd_sf"/>
</dbReference>
<feature type="domain" description="Methylmalonyl-CoA mutase alpha/beta chain catalytic" evidence="6">
    <location>
        <begin position="117"/>
        <end position="458"/>
    </location>
</feature>
<dbReference type="SUPFAM" id="SSF52242">
    <property type="entry name" value="Cobalamin (vitamin B12)-binding domain"/>
    <property type="match status" value="1"/>
</dbReference>
<organism evidence="7 8">
    <name type="scientific">Sediminitomix flava</name>
    <dbReference type="NCBI Taxonomy" id="379075"/>
    <lineage>
        <taxon>Bacteria</taxon>
        <taxon>Pseudomonadati</taxon>
        <taxon>Bacteroidota</taxon>
        <taxon>Cytophagia</taxon>
        <taxon>Cytophagales</taxon>
        <taxon>Flammeovirgaceae</taxon>
        <taxon>Sediminitomix</taxon>
    </lineage>
</organism>
<accession>A0A315ZXQ3</accession>
<protein>
    <submittedName>
        <fullName evidence="7">Heterodimeric methylmalonyl-CoA mutase small subunit</fullName>
    </submittedName>
</protein>
<comment type="cofactor">
    <cofactor evidence="1">
        <name>adenosylcob(III)alamin</name>
        <dbReference type="ChEBI" id="CHEBI:18408"/>
    </cofactor>
</comment>
<dbReference type="GO" id="GO:0016866">
    <property type="term" value="F:intramolecular transferase activity"/>
    <property type="evidence" value="ECO:0007669"/>
    <property type="project" value="InterPro"/>
</dbReference>
<proteinExistence type="inferred from homology"/>
<dbReference type="Proteomes" id="UP000245535">
    <property type="component" value="Unassembled WGS sequence"/>
</dbReference>
<sequence>MEKNLFESFPPLEKAQWVEKATVDLKGADFNKKLLWRTENGYTLEPFYMRSDLQEKSFNQLQYTFPKAEGDAAPRAWVNYRKIKVTNEKEANKTALEALGKRGAEGIIFDLAAVEAPNAEELLTGIYLDCCAVSFENVKNPEAWVRNYVAYAKLQDVPKEKLSGYIKCDLLEKYTETGQLFEEKELVEWAALLSVTQQMPHFYGLALSSQIIRDAGGNHIQEAAFMLNMVAEYLARFADTKLHVEEVIKEVLPISAFGSDYFQEIAKYRALRTLLLEVAKMYDENFPVEQLHIMGVSSEWSKSTLDPNVNLLRNTTEAMSAVLGGCNSIWIAPHNKYQGEENDFSHRIALNISHLLREESYLDKVVDPSAGSYYIEKITSEILERALTLFQDIESKGGFVTCFEAGYIQEKIEETLQANNKLISQRRKVLVGTNRYPNGLETPDIHLVKEESSDKKALKKQRSGIQFEALRLRTEEYVKETGNRPQIELALFGNLAMRKARATFAGDFFQVAGFETQEVPYKSAEEAALLSAKNEKEIVVLCASDDDYKEHAFEFVNAFRRHNTHTMLILAGYPAEIVEELKDAGLDDFIHMRVNTLDSLTALQDRLFN</sequence>
<keyword evidence="5" id="KW-0170">Cobalt</keyword>
<comment type="caution">
    <text evidence="7">The sequence shown here is derived from an EMBL/GenBank/DDBJ whole genome shotgun (WGS) entry which is preliminary data.</text>
</comment>
<keyword evidence="3" id="KW-0846">Cobalamin</keyword>